<evidence type="ECO:0000256" key="3">
    <source>
        <dbReference type="PIRSR" id="PIRSR601461-1"/>
    </source>
</evidence>
<dbReference type="InterPro" id="IPR001461">
    <property type="entry name" value="Aspartic_peptidase_A1"/>
</dbReference>
<dbReference type="PROSITE" id="PS00141">
    <property type="entry name" value="ASP_PROTEASE"/>
    <property type="match status" value="1"/>
</dbReference>
<dbReference type="PANTHER" id="PTHR47966">
    <property type="entry name" value="BETA-SITE APP-CLEAVING ENZYME, ISOFORM A-RELATED"/>
    <property type="match status" value="1"/>
</dbReference>
<dbReference type="OrthoDB" id="2747330at2759"/>
<dbReference type="Pfam" id="PF00026">
    <property type="entry name" value="Asp"/>
    <property type="match status" value="1"/>
</dbReference>
<proteinExistence type="inferred from homology"/>
<keyword evidence="4" id="KW-0378">Hydrolase</keyword>
<dbReference type="Proteomes" id="UP000748025">
    <property type="component" value="Unassembled WGS sequence"/>
</dbReference>
<reference evidence="6" key="1">
    <citation type="journal article" date="2020" name="bioRxiv">
        <title>Whole genome comparisons of ergot fungi reveals the divergence and evolution of species within the genus Claviceps are the result of varying mechanisms driving genome evolution and host range expansion.</title>
        <authorList>
            <person name="Wyka S.A."/>
            <person name="Mondo S.J."/>
            <person name="Liu M."/>
            <person name="Dettman J."/>
            <person name="Nalam V."/>
            <person name="Broders K.D."/>
        </authorList>
    </citation>
    <scope>NUCLEOTIDE SEQUENCE</scope>
    <source>
        <strain evidence="6">CCC 602</strain>
    </source>
</reference>
<keyword evidence="4" id="KW-0645">Protease</keyword>
<feature type="active site" evidence="3">
    <location>
        <position position="257"/>
    </location>
</feature>
<dbReference type="PROSITE" id="PS51767">
    <property type="entry name" value="PEPTIDASE_A1"/>
    <property type="match status" value="1"/>
</dbReference>
<evidence type="ECO:0000259" key="5">
    <source>
        <dbReference type="PROSITE" id="PS51767"/>
    </source>
</evidence>
<evidence type="ECO:0000313" key="7">
    <source>
        <dbReference type="Proteomes" id="UP000748025"/>
    </source>
</evidence>
<feature type="active site" evidence="3">
    <location>
        <position position="76"/>
    </location>
</feature>
<comment type="similarity">
    <text evidence="1 4">Belongs to the peptidase A1 family.</text>
</comment>
<evidence type="ECO:0000256" key="2">
    <source>
        <dbReference type="ARBA" id="ARBA00022750"/>
    </source>
</evidence>
<dbReference type="SUPFAM" id="SSF50630">
    <property type="entry name" value="Acid proteases"/>
    <property type="match status" value="1"/>
</dbReference>
<dbReference type="AlphaFoldDB" id="A0A9P7N359"/>
<evidence type="ECO:0000313" key="6">
    <source>
        <dbReference type="EMBL" id="KAG5980798.1"/>
    </source>
</evidence>
<dbReference type="EMBL" id="SRPW01004705">
    <property type="protein sequence ID" value="KAG5980798.1"/>
    <property type="molecule type" value="Genomic_DNA"/>
</dbReference>
<dbReference type="GO" id="GO:0004190">
    <property type="term" value="F:aspartic-type endopeptidase activity"/>
    <property type="evidence" value="ECO:0007669"/>
    <property type="project" value="UniProtKB-KW"/>
</dbReference>
<dbReference type="PANTHER" id="PTHR47966:SF2">
    <property type="entry name" value="ASPERGILLOPEPSIN-1-RELATED"/>
    <property type="match status" value="1"/>
</dbReference>
<gene>
    <name evidence="6" type="ORF">E4U43_006700</name>
</gene>
<name>A0A9P7N359_9HYPO</name>
<evidence type="ECO:0000256" key="4">
    <source>
        <dbReference type="RuleBase" id="RU000454"/>
    </source>
</evidence>
<keyword evidence="2 4" id="KW-0064">Aspartyl protease</keyword>
<protein>
    <recommendedName>
        <fullName evidence="5">Peptidase A1 domain-containing protein</fullName>
    </recommendedName>
</protein>
<keyword evidence="7" id="KW-1185">Reference proteome</keyword>
<dbReference type="Gene3D" id="2.40.70.10">
    <property type="entry name" value="Acid Proteases"/>
    <property type="match status" value="3"/>
</dbReference>
<sequence length="352" mass="38096">GDGFSVDVLAARGPRLFDPAVERNRLMSKFPTTNQKLQTRESRKQQGSVGIVAIDDGSSFEVPTVIGNETFNLIFDTGSADLWVFLGQVAKDQNQGHPIYVPSDSSNLLSNYNFSIKYASGASVNGTVYTDTVKVGPVVAEKQAVQAALNVPYAIDADGILGLASGGINTVQLVKQKTFFETVLPTLSKRVFAADFRVNSTGSWDFGYLNETKYKGDINHVNVVLPFKHWTMVAGQYSVGDGPLSATSDTLDKLIVDSGSSLLYLPDPAVKAYYNQVPGFKMSFGGVDDLTLTVPGKNINFGIIDRFKNLCTGAITGKLNLKYAVLGNIFMQNYNVVHSYEGEVPKLGFGSR</sequence>
<accession>A0A9P7N359</accession>
<organism evidence="6 7">
    <name type="scientific">Claviceps pusilla</name>
    <dbReference type="NCBI Taxonomy" id="123648"/>
    <lineage>
        <taxon>Eukaryota</taxon>
        <taxon>Fungi</taxon>
        <taxon>Dikarya</taxon>
        <taxon>Ascomycota</taxon>
        <taxon>Pezizomycotina</taxon>
        <taxon>Sordariomycetes</taxon>
        <taxon>Hypocreomycetidae</taxon>
        <taxon>Hypocreales</taxon>
        <taxon>Clavicipitaceae</taxon>
        <taxon>Claviceps</taxon>
    </lineage>
</organism>
<comment type="caution">
    <text evidence="6">The sequence shown here is derived from an EMBL/GenBank/DDBJ whole genome shotgun (WGS) entry which is preliminary data.</text>
</comment>
<dbReference type="InterPro" id="IPR021109">
    <property type="entry name" value="Peptidase_aspartic_dom_sf"/>
</dbReference>
<feature type="domain" description="Peptidase A1" evidence="5">
    <location>
        <begin position="60"/>
        <end position="352"/>
    </location>
</feature>
<dbReference type="InterPro" id="IPR033121">
    <property type="entry name" value="PEPTIDASE_A1"/>
</dbReference>
<evidence type="ECO:0000256" key="1">
    <source>
        <dbReference type="ARBA" id="ARBA00007447"/>
    </source>
</evidence>
<feature type="non-terminal residue" evidence="6">
    <location>
        <position position="352"/>
    </location>
</feature>
<dbReference type="GO" id="GO:0006508">
    <property type="term" value="P:proteolysis"/>
    <property type="evidence" value="ECO:0007669"/>
    <property type="project" value="UniProtKB-KW"/>
</dbReference>
<dbReference type="InterPro" id="IPR001969">
    <property type="entry name" value="Aspartic_peptidase_AS"/>
</dbReference>
<dbReference type="PRINTS" id="PR00792">
    <property type="entry name" value="PEPSIN"/>
</dbReference>